<evidence type="ECO:0000313" key="5">
    <source>
        <dbReference type="Proteomes" id="UP000036908"/>
    </source>
</evidence>
<dbReference type="SUPFAM" id="SSF51735">
    <property type="entry name" value="NAD(P)-binding Rossmann-fold domains"/>
    <property type="match status" value="1"/>
</dbReference>
<dbReference type="PRINTS" id="PR00080">
    <property type="entry name" value="SDRFAMILY"/>
</dbReference>
<name>A0A0L8AK53_9BACT</name>
<organism evidence="4 5">
    <name type="scientific">Roseivirga seohaensis subsp. aquiponti</name>
    <dbReference type="NCBI Taxonomy" id="1566026"/>
    <lineage>
        <taxon>Bacteria</taxon>
        <taxon>Pseudomonadati</taxon>
        <taxon>Bacteroidota</taxon>
        <taxon>Cytophagia</taxon>
        <taxon>Cytophagales</taxon>
        <taxon>Roseivirgaceae</taxon>
        <taxon>Roseivirga</taxon>
    </lineage>
</organism>
<evidence type="ECO:0000256" key="3">
    <source>
        <dbReference type="RuleBase" id="RU000363"/>
    </source>
</evidence>
<protein>
    <submittedName>
        <fullName evidence="4">Oxidoreductase</fullName>
    </submittedName>
</protein>
<dbReference type="PROSITE" id="PS00061">
    <property type="entry name" value="ADH_SHORT"/>
    <property type="match status" value="1"/>
</dbReference>
<comment type="similarity">
    <text evidence="1 3">Belongs to the short-chain dehydrogenases/reductases (SDR) family.</text>
</comment>
<dbReference type="InterPro" id="IPR036291">
    <property type="entry name" value="NAD(P)-bd_dom_sf"/>
</dbReference>
<dbReference type="GO" id="GO:0016020">
    <property type="term" value="C:membrane"/>
    <property type="evidence" value="ECO:0007669"/>
    <property type="project" value="TreeGrafter"/>
</dbReference>
<dbReference type="Proteomes" id="UP000036908">
    <property type="component" value="Unassembled WGS sequence"/>
</dbReference>
<dbReference type="InterPro" id="IPR020904">
    <property type="entry name" value="Sc_DH/Rdtase_CS"/>
</dbReference>
<evidence type="ECO:0000256" key="2">
    <source>
        <dbReference type="ARBA" id="ARBA00023002"/>
    </source>
</evidence>
<dbReference type="InterPro" id="IPR002347">
    <property type="entry name" value="SDR_fam"/>
</dbReference>
<dbReference type="PANTHER" id="PTHR44196">
    <property type="entry name" value="DEHYDROGENASE/REDUCTASE SDR FAMILY MEMBER 7B"/>
    <property type="match status" value="1"/>
</dbReference>
<keyword evidence="5" id="KW-1185">Reference proteome</keyword>
<dbReference type="EMBL" id="JSVA01000010">
    <property type="protein sequence ID" value="KOF02833.1"/>
    <property type="molecule type" value="Genomic_DNA"/>
</dbReference>
<keyword evidence="2" id="KW-0560">Oxidoreductase</keyword>
<dbReference type="AlphaFoldDB" id="A0A0L8AK53"/>
<sequence>MKLENNTVLITGGSSGVGLELAQRLIQLNNKVLICGSSLEKLKRTKAQMPSIDYLACDLSEEEGPTKLFDWVKEKHPTCNVLVNNAAITHTLNFHDTPDILEVAKKEIQVNLMAPIALTKLFSPLLEQNPNPAVINITSGLIYSPRAVYPFYGATKAALHSFTQVLRIQSSKRNLEIIEILLPVVNTPWHKGNPPKIAITVEKAVEGMLKGLRKGQTEIKVAGVKILYALFRIAPSFALKKINSLGSK</sequence>
<dbReference type="GO" id="GO:0016491">
    <property type="term" value="F:oxidoreductase activity"/>
    <property type="evidence" value="ECO:0007669"/>
    <property type="project" value="UniProtKB-KW"/>
</dbReference>
<dbReference type="PATRIC" id="fig|1566026.4.peg.508"/>
<dbReference type="Gene3D" id="3.40.50.720">
    <property type="entry name" value="NAD(P)-binding Rossmann-like Domain"/>
    <property type="match status" value="1"/>
</dbReference>
<gene>
    <name evidence="4" type="ORF">OB69_11110</name>
</gene>
<proteinExistence type="inferred from homology"/>
<dbReference type="PANTHER" id="PTHR44196:SF1">
    <property type="entry name" value="DEHYDROGENASE_REDUCTASE SDR FAMILY MEMBER 7B"/>
    <property type="match status" value="1"/>
</dbReference>
<accession>A0A0L8AK53</accession>
<dbReference type="OrthoDB" id="9810734at2"/>
<comment type="caution">
    <text evidence="4">The sequence shown here is derived from an EMBL/GenBank/DDBJ whole genome shotgun (WGS) entry which is preliminary data.</text>
</comment>
<evidence type="ECO:0000256" key="1">
    <source>
        <dbReference type="ARBA" id="ARBA00006484"/>
    </source>
</evidence>
<reference evidence="5" key="1">
    <citation type="submission" date="2014-11" db="EMBL/GenBank/DDBJ databases">
        <title>Genome sequencing of Roseivirga sp. D-25.</title>
        <authorList>
            <person name="Selvaratnam C."/>
            <person name="Thevarajoo S."/>
            <person name="Goh K.M."/>
            <person name="Eee R."/>
            <person name="Chan K.-G."/>
            <person name="Chong C.S."/>
        </authorList>
    </citation>
    <scope>NUCLEOTIDE SEQUENCE [LARGE SCALE GENOMIC DNA]</scope>
    <source>
        <strain evidence="5">D-25</strain>
    </source>
</reference>
<dbReference type="PRINTS" id="PR00081">
    <property type="entry name" value="GDHRDH"/>
</dbReference>
<dbReference type="RefSeq" id="WP_053223791.1">
    <property type="nucleotide sequence ID" value="NZ_JSVA01000010.1"/>
</dbReference>
<evidence type="ECO:0000313" key="4">
    <source>
        <dbReference type="EMBL" id="KOF02833.1"/>
    </source>
</evidence>
<dbReference type="Pfam" id="PF00106">
    <property type="entry name" value="adh_short"/>
    <property type="match status" value="1"/>
</dbReference>